<gene>
    <name evidence="7" type="ORF">SAMN04489812_4867</name>
</gene>
<evidence type="ECO:0000256" key="1">
    <source>
        <dbReference type="ARBA" id="ARBA00001946"/>
    </source>
</evidence>
<dbReference type="GO" id="GO:0000287">
    <property type="term" value="F:magnesium ion binding"/>
    <property type="evidence" value="ECO:0007669"/>
    <property type="project" value="TreeGrafter"/>
</dbReference>
<evidence type="ECO:0000256" key="3">
    <source>
        <dbReference type="ARBA" id="ARBA00022842"/>
    </source>
</evidence>
<feature type="binding site" evidence="5">
    <location>
        <position position="118"/>
    </location>
    <ligand>
        <name>Mg(2+)</name>
        <dbReference type="ChEBI" id="CHEBI:18420"/>
    </ligand>
</feature>
<evidence type="ECO:0000256" key="2">
    <source>
        <dbReference type="ARBA" id="ARBA00022723"/>
    </source>
</evidence>
<organism evidence="7 8">
    <name type="scientific">Microlunatus soli</name>
    <dbReference type="NCBI Taxonomy" id="630515"/>
    <lineage>
        <taxon>Bacteria</taxon>
        <taxon>Bacillati</taxon>
        <taxon>Actinomycetota</taxon>
        <taxon>Actinomycetes</taxon>
        <taxon>Propionibacteriales</taxon>
        <taxon>Propionibacteriaceae</taxon>
        <taxon>Microlunatus</taxon>
    </lineage>
</organism>
<proteinExistence type="predicted"/>
<keyword evidence="2 5" id="KW-0479">Metal-binding</keyword>
<reference evidence="7 8" key="1">
    <citation type="submission" date="2016-10" db="EMBL/GenBank/DDBJ databases">
        <authorList>
            <person name="de Groot N.N."/>
        </authorList>
    </citation>
    <scope>NUCLEOTIDE SEQUENCE [LARGE SCALE GENOMIC DNA]</scope>
    <source>
        <strain evidence="7 8">DSM 21800</strain>
    </source>
</reference>
<dbReference type="GO" id="GO:0016829">
    <property type="term" value="F:lyase activity"/>
    <property type="evidence" value="ECO:0007669"/>
    <property type="project" value="UniProtKB-KW"/>
</dbReference>
<dbReference type="Gene3D" id="3.20.20.60">
    <property type="entry name" value="Phosphoenolpyruvate-binding domains"/>
    <property type="match status" value="1"/>
</dbReference>
<dbReference type="EMBL" id="LT629772">
    <property type="protein sequence ID" value="SDT26558.1"/>
    <property type="molecule type" value="Genomic_DNA"/>
</dbReference>
<dbReference type="GO" id="GO:0006107">
    <property type="term" value="P:oxaloacetate metabolic process"/>
    <property type="evidence" value="ECO:0007669"/>
    <property type="project" value="TreeGrafter"/>
</dbReference>
<feature type="binding site" evidence="4">
    <location>
        <position position="118"/>
    </location>
    <ligand>
        <name>substrate</name>
    </ligand>
</feature>
<keyword evidence="7" id="KW-0456">Lyase</keyword>
<evidence type="ECO:0000256" key="4">
    <source>
        <dbReference type="PIRSR" id="PIRSR015582-1"/>
    </source>
</evidence>
<comment type="cofactor">
    <cofactor evidence="1">
        <name>Mg(2+)</name>
        <dbReference type="ChEBI" id="CHEBI:18420"/>
    </cofactor>
</comment>
<sequence>MTATGTTFLYVPGDRPDRIAKALASEADEVLIDLEDAVAPDHKELARDSMIKSVAAAEGRAIQVRINPEGTPWYQSDVDAVRTLDPTIGVRLPKCEDPGRVAQTIAELESRPAQLLIESALGVEAAFDLARCHPAVVGIGLGEADLRADLGVCTAQGLLYARSRLVTAAAAAGLRPPVMSVYTDVRDLDGLRRSTLEGRDLGFLGRTAIHPRQLAVIADVFRPDPADIVRAEEILAAAAAGLRQQDGAVALPDGRFVDRAVLRQARRLLDLREH</sequence>
<feature type="domain" description="HpcH/HpaI aldolase/citrate lyase" evidence="6">
    <location>
        <begin position="8"/>
        <end position="211"/>
    </location>
</feature>
<evidence type="ECO:0000256" key="5">
    <source>
        <dbReference type="PIRSR" id="PIRSR015582-2"/>
    </source>
</evidence>
<keyword evidence="3 5" id="KW-0460">Magnesium</keyword>
<dbReference type="PANTHER" id="PTHR32308:SF10">
    <property type="entry name" value="CITRATE LYASE SUBUNIT BETA"/>
    <property type="match status" value="1"/>
</dbReference>
<dbReference type="InterPro" id="IPR011206">
    <property type="entry name" value="Citrate_lyase_beta/mcl1/mcl2"/>
</dbReference>
<dbReference type="AlphaFoldDB" id="A0A1H1YYQ8"/>
<dbReference type="Pfam" id="PF03328">
    <property type="entry name" value="HpcH_HpaI"/>
    <property type="match status" value="1"/>
</dbReference>
<name>A0A1H1YYQ8_9ACTN</name>
<dbReference type="InterPro" id="IPR015813">
    <property type="entry name" value="Pyrv/PenolPyrv_kinase-like_dom"/>
</dbReference>
<dbReference type="OrthoDB" id="5172636at2"/>
<dbReference type="InterPro" id="IPR005000">
    <property type="entry name" value="Aldolase/citrate-lyase_domain"/>
</dbReference>
<evidence type="ECO:0000313" key="7">
    <source>
        <dbReference type="EMBL" id="SDT26558.1"/>
    </source>
</evidence>
<accession>A0A1H1YYQ8</accession>
<dbReference type="InterPro" id="IPR040442">
    <property type="entry name" value="Pyrv_kinase-like_dom_sf"/>
</dbReference>
<keyword evidence="8" id="KW-1185">Reference proteome</keyword>
<dbReference type="PIRSF" id="PIRSF015582">
    <property type="entry name" value="Cit_lyase_B"/>
    <property type="match status" value="1"/>
</dbReference>
<dbReference type="SUPFAM" id="SSF51621">
    <property type="entry name" value="Phosphoenolpyruvate/pyruvate domain"/>
    <property type="match status" value="1"/>
</dbReference>
<evidence type="ECO:0000313" key="8">
    <source>
        <dbReference type="Proteomes" id="UP000199103"/>
    </source>
</evidence>
<dbReference type="Proteomes" id="UP000199103">
    <property type="component" value="Chromosome I"/>
</dbReference>
<protein>
    <submittedName>
        <fullName evidence="7">Citrate lyase subunit beta / citryl-CoA lyase</fullName>
    </submittedName>
</protein>
<dbReference type="RefSeq" id="WP_091528308.1">
    <property type="nucleotide sequence ID" value="NZ_LT629772.1"/>
</dbReference>
<dbReference type="PANTHER" id="PTHR32308">
    <property type="entry name" value="LYASE BETA SUBUNIT, PUTATIVE (AFU_ORTHOLOGUE AFUA_4G13030)-RELATED"/>
    <property type="match status" value="1"/>
</dbReference>
<dbReference type="STRING" id="630515.SAMN04489812_4867"/>
<feature type="binding site" evidence="5">
    <location>
        <position position="145"/>
    </location>
    <ligand>
        <name>Mg(2+)</name>
        <dbReference type="ChEBI" id="CHEBI:18420"/>
    </ligand>
</feature>
<feature type="binding site" evidence="4">
    <location>
        <position position="65"/>
    </location>
    <ligand>
        <name>substrate</name>
    </ligand>
</feature>
<evidence type="ECO:0000259" key="6">
    <source>
        <dbReference type="Pfam" id="PF03328"/>
    </source>
</evidence>